<evidence type="ECO:0000313" key="3">
    <source>
        <dbReference type="Proteomes" id="UP001596414"/>
    </source>
</evidence>
<dbReference type="EMBL" id="JBHSZQ010000001">
    <property type="protein sequence ID" value="MFC7124678.1"/>
    <property type="molecule type" value="Genomic_DNA"/>
</dbReference>
<feature type="transmembrane region" description="Helical" evidence="1">
    <location>
        <begin position="71"/>
        <end position="92"/>
    </location>
</feature>
<protein>
    <submittedName>
        <fullName evidence="2">Uncharacterized protein</fullName>
    </submittedName>
</protein>
<evidence type="ECO:0000313" key="2">
    <source>
        <dbReference type="EMBL" id="MFC7124678.1"/>
    </source>
</evidence>
<keyword evidence="1" id="KW-0472">Membrane</keyword>
<dbReference type="Proteomes" id="UP001596414">
    <property type="component" value="Unassembled WGS sequence"/>
</dbReference>
<comment type="caution">
    <text evidence="2">The sequence shown here is derived from an EMBL/GenBank/DDBJ whole genome shotgun (WGS) entry which is preliminary data.</text>
</comment>
<evidence type="ECO:0000256" key="1">
    <source>
        <dbReference type="SAM" id="Phobius"/>
    </source>
</evidence>
<reference evidence="2 3" key="1">
    <citation type="journal article" date="2014" name="Int. J. Syst. Evol. Microbiol.">
        <title>Complete genome sequence of Corynebacterium casei LMG S-19264T (=DSM 44701T), isolated from a smear-ripened cheese.</title>
        <authorList>
            <consortium name="US DOE Joint Genome Institute (JGI-PGF)"/>
            <person name="Walter F."/>
            <person name="Albersmeier A."/>
            <person name="Kalinowski J."/>
            <person name="Ruckert C."/>
        </authorList>
    </citation>
    <scope>NUCLEOTIDE SEQUENCE [LARGE SCALE GENOMIC DNA]</scope>
    <source>
        <strain evidence="2 3">CGMCC 4.7215</strain>
    </source>
</reference>
<dbReference type="AlphaFoldDB" id="A0ABD5X474"/>
<keyword evidence="1" id="KW-0812">Transmembrane</keyword>
<accession>A0ABD5X474</accession>
<feature type="transmembrane region" description="Helical" evidence="1">
    <location>
        <begin position="44"/>
        <end position="64"/>
    </location>
</feature>
<keyword evidence="1" id="KW-1133">Transmembrane helix</keyword>
<proteinExistence type="predicted"/>
<name>A0ABD5X474_9EURY</name>
<gene>
    <name evidence="2" type="ORF">ACFQJ7_01285</name>
</gene>
<dbReference type="RefSeq" id="WP_267637581.1">
    <property type="nucleotide sequence ID" value="NZ_JAODIY010000010.1"/>
</dbReference>
<sequence>MIDTLVLATVGVIVLVPSIAIVGGRTELLTHYPDSGGSQRVRYGAGGALVGYSLFTVATAFALVRTDQTGLLWAGWTVLTVVIGFGVSVFSVSQGA</sequence>
<organism evidence="2 3">
    <name type="scientific">Halovenus rubra</name>
    <dbReference type="NCBI Taxonomy" id="869890"/>
    <lineage>
        <taxon>Archaea</taxon>
        <taxon>Methanobacteriati</taxon>
        <taxon>Methanobacteriota</taxon>
        <taxon>Stenosarchaea group</taxon>
        <taxon>Halobacteria</taxon>
        <taxon>Halobacteriales</taxon>
        <taxon>Haloarculaceae</taxon>
        <taxon>Halovenus</taxon>
    </lineage>
</organism>